<dbReference type="Proteomes" id="UP000002648">
    <property type="component" value="Unassembled WGS sequence"/>
</dbReference>
<sequence>MNIKHSAKIIIVRNKQFLSYFFKLLIYLCKMPYNKCSLISEEASLIVMGKSIDMSFSKISFFVVISTVTLLGGCLTSRFDSDDSGNTLEVFYPLQEMQTEVMSDPSSSRSSAYEAADSSMYEKGDSKSDGRMASLELPSNATDLFPASIAGVWNLSMDGKVCRIATPQTKFGQGYRARPLHCPGIVSQVSSWAVKGKRLYFYNNSGRVIVTLYSSNVDRFDGRTLDDHPVVLSR</sequence>
<accession>A0A9P2S125</accession>
<dbReference type="InterPro" id="IPR016085">
    <property type="entry name" value="Protease_inh_B-barrel_dom"/>
</dbReference>
<gene>
    <name evidence="3" type="ORF">ME9_00276</name>
</gene>
<feature type="domain" description="Alkaline proteinase inhibitor/ Outer membrane lipoprotein Omp19" evidence="2">
    <location>
        <begin position="146"/>
        <end position="234"/>
    </location>
</feature>
<evidence type="ECO:0000256" key="1">
    <source>
        <dbReference type="ARBA" id="ARBA00022729"/>
    </source>
</evidence>
<dbReference type="EMBL" id="AIMD01000013">
    <property type="protein sequence ID" value="EJF97190.1"/>
    <property type="molecule type" value="Genomic_DNA"/>
</dbReference>
<proteinExistence type="predicted"/>
<comment type="caution">
    <text evidence="3">The sequence shown here is derived from an EMBL/GenBank/DDBJ whole genome shotgun (WGS) entry which is preliminary data.</text>
</comment>
<evidence type="ECO:0000259" key="2">
    <source>
        <dbReference type="Pfam" id="PF02974"/>
    </source>
</evidence>
<reference evidence="3 4" key="1">
    <citation type="submission" date="2012-03" db="EMBL/GenBank/DDBJ databases">
        <title>The Genome Sequence of Bartonella taylorii 8TBB.</title>
        <authorList>
            <consortium name="The Broad Institute Genome Sequencing Platform"/>
            <consortium name="The Broad Institute Genome Sequencing Center for Infectious Disease"/>
            <person name="Feldgarden M."/>
            <person name="Kirby J."/>
            <person name="Kosoy M."/>
            <person name="Birtles R."/>
            <person name="Probert W.S."/>
            <person name="Chiaraviglio L."/>
            <person name="Young S.K."/>
            <person name="Zeng Q."/>
            <person name="Gargeya S."/>
            <person name="Fitzgerald M."/>
            <person name="Haas B."/>
            <person name="Abouelleil A."/>
            <person name="Alvarado L."/>
            <person name="Arachchi H.M."/>
            <person name="Berlin A."/>
            <person name="Chapman S.B."/>
            <person name="Gearin G."/>
            <person name="Goldberg J."/>
            <person name="Griggs A."/>
            <person name="Gujja S."/>
            <person name="Hansen M."/>
            <person name="Heiman D."/>
            <person name="Howarth C."/>
            <person name="Larimer J."/>
            <person name="Lui A."/>
            <person name="MacDonald P.J.P."/>
            <person name="McCowen C."/>
            <person name="Montmayeur A."/>
            <person name="Murphy C."/>
            <person name="Neiman D."/>
            <person name="Pearson M."/>
            <person name="Priest M."/>
            <person name="Roberts A."/>
            <person name="Saif S."/>
            <person name="Shea T."/>
            <person name="Sisk P."/>
            <person name="Stolte C."/>
            <person name="Sykes S."/>
            <person name="Wortman J."/>
            <person name="Nusbaum C."/>
            <person name="Birren B."/>
        </authorList>
    </citation>
    <scope>NUCLEOTIDE SEQUENCE [LARGE SCALE GENOMIC DNA]</scope>
    <source>
        <strain evidence="3 4">8TBB</strain>
    </source>
</reference>
<evidence type="ECO:0000313" key="3">
    <source>
        <dbReference type="EMBL" id="EJF97190.1"/>
    </source>
</evidence>
<evidence type="ECO:0000313" key="4">
    <source>
        <dbReference type="Proteomes" id="UP000002648"/>
    </source>
</evidence>
<keyword evidence="1" id="KW-0732">Signal</keyword>
<dbReference type="SUPFAM" id="SSF50882">
    <property type="entry name" value="beta-Barrel protease inhibitors"/>
    <property type="match status" value="1"/>
</dbReference>
<dbReference type="GO" id="GO:0004866">
    <property type="term" value="F:endopeptidase inhibitor activity"/>
    <property type="evidence" value="ECO:0007669"/>
    <property type="project" value="InterPro"/>
</dbReference>
<organism evidence="3 4">
    <name type="scientific">Bartonella taylorii 8TBB</name>
    <dbReference type="NCBI Taxonomy" id="1094560"/>
    <lineage>
        <taxon>Bacteria</taxon>
        <taxon>Pseudomonadati</taxon>
        <taxon>Pseudomonadota</taxon>
        <taxon>Alphaproteobacteria</taxon>
        <taxon>Hyphomicrobiales</taxon>
        <taxon>Bartonellaceae</taxon>
        <taxon>Bartonella</taxon>
    </lineage>
</organism>
<keyword evidence="4" id="KW-1185">Reference proteome</keyword>
<dbReference type="InterPro" id="IPR021140">
    <property type="entry name" value="Inh/Omp19"/>
</dbReference>
<name>A0A9P2S125_BARTA</name>
<dbReference type="Pfam" id="PF02974">
    <property type="entry name" value="Inh"/>
    <property type="match status" value="1"/>
</dbReference>
<dbReference type="Gene3D" id="2.40.128.10">
    <property type="match status" value="1"/>
</dbReference>
<protein>
    <recommendedName>
        <fullName evidence="2">Alkaline proteinase inhibitor/ Outer membrane lipoprotein Omp19 domain-containing protein</fullName>
    </recommendedName>
</protein>
<dbReference type="AlphaFoldDB" id="A0A9P2S125"/>